<evidence type="ECO:0000313" key="7">
    <source>
        <dbReference type="Proteomes" id="UP001280581"/>
    </source>
</evidence>
<feature type="transmembrane region" description="Helical" evidence="5">
    <location>
        <begin position="282"/>
        <end position="307"/>
    </location>
</feature>
<keyword evidence="4 5" id="KW-0472">Membrane</keyword>
<dbReference type="Pfam" id="PF07690">
    <property type="entry name" value="MFS_1"/>
    <property type="match status" value="2"/>
</dbReference>
<dbReference type="AlphaFoldDB" id="A0AAN6RFA6"/>
<name>A0AAN6RFA6_9PLEO</name>
<evidence type="ECO:0000256" key="2">
    <source>
        <dbReference type="ARBA" id="ARBA00022692"/>
    </source>
</evidence>
<keyword evidence="2 5" id="KW-0812">Transmembrane</keyword>
<feature type="transmembrane region" description="Helical" evidence="5">
    <location>
        <begin position="137"/>
        <end position="156"/>
    </location>
</feature>
<feature type="transmembrane region" description="Helical" evidence="5">
    <location>
        <begin position="181"/>
        <end position="204"/>
    </location>
</feature>
<dbReference type="InterPro" id="IPR011701">
    <property type="entry name" value="MFS"/>
</dbReference>
<dbReference type="PANTHER" id="PTHR23502:SF60">
    <property type="entry name" value="MAJOR FACILITATOR SUPERFAMILY (MFS) PROFILE DOMAIN-CONTAINING PROTEIN-RELATED"/>
    <property type="match status" value="1"/>
</dbReference>
<comment type="subcellular location">
    <subcellularLocation>
        <location evidence="1">Membrane</location>
        <topology evidence="1">Multi-pass membrane protein</topology>
    </subcellularLocation>
</comment>
<feature type="transmembrane region" description="Helical" evidence="5">
    <location>
        <begin position="402"/>
        <end position="423"/>
    </location>
</feature>
<evidence type="ECO:0000256" key="3">
    <source>
        <dbReference type="ARBA" id="ARBA00022989"/>
    </source>
</evidence>
<dbReference type="InterPro" id="IPR036259">
    <property type="entry name" value="MFS_trans_sf"/>
</dbReference>
<comment type="caution">
    <text evidence="6">The sequence shown here is derived from an EMBL/GenBank/DDBJ whole genome shotgun (WGS) entry which is preliminary data.</text>
</comment>
<gene>
    <name evidence="6" type="ORF">GRF29_112g586418</name>
</gene>
<organism evidence="6 7">
    <name type="scientific">Pseudopithomyces chartarum</name>
    <dbReference type="NCBI Taxonomy" id="1892770"/>
    <lineage>
        <taxon>Eukaryota</taxon>
        <taxon>Fungi</taxon>
        <taxon>Dikarya</taxon>
        <taxon>Ascomycota</taxon>
        <taxon>Pezizomycotina</taxon>
        <taxon>Dothideomycetes</taxon>
        <taxon>Pleosporomycetidae</taxon>
        <taxon>Pleosporales</taxon>
        <taxon>Massarineae</taxon>
        <taxon>Didymosphaeriaceae</taxon>
        <taxon>Pseudopithomyces</taxon>
    </lineage>
</organism>
<evidence type="ECO:0008006" key="8">
    <source>
        <dbReference type="Google" id="ProtNLM"/>
    </source>
</evidence>
<evidence type="ECO:0000256" key="5">
    <source>
        <dbReference type="SAM" id="Phobius"/>
    </source>
</evidence>
<evidence type="ECO:0000256" key="4">
    <source>
        <dbReference type="ARBA" id="ARBA00023136"/>
    </source>
</evidence>
<evidence type="ECO:0000313" key="6">
    <source>
        <dbReference type="EMBL" id="KAK3203210.1"/>
    </source>
</evidence>
<feature type="transmembrane region" description="Helical" evidence="5">
    <location>
        <begin position="370"/>
        <end position="390"/>
    </location>
</feature>
<feature type="transmembrane region" description="Helical" evidence="5">
    <location>
        <begin position="108"/>
        <end position="125"/>
    </location>
</feature>
<dbReference type="Gene3D" id="1.20.1250.20">
    <property type="entry name" value="MFS general substrate transporter like domains"/>
    <property type="match status" value="1"/>
</dbReference>
<dbReference type="PANTHER" id="PTHR23502">
    <property type="entry name" value="MAJOR FACILITATOR SUPERFAMILY"/>
    <property type="match status" value="1"/>
</dbReference>
<dbReference type="GO" id="GO:0016020">
    <property type="term" value="C:membrane"/>
    <property type="evidence" value="ECO:0007669"/>
    <property type="project" value="UniProtKB-SubCell"/>
</dbReference>
<evidence type="ECO:0000256" key="1">
    <source>
        <dbReference type="ARBA" id="ARBA00004141"/>
    </source>
</evidence>
<dbReference type="EMBL" id="WVTA01000011">
    <property type="protein sequence ID" value="KAK3203210.1"/>
    <property type="molecule type" value="Genomic_DNA"/>
</dbReference>
<protein>
    <recommendedName>
        <fullName evidence="8">Major facilitator superfamily (MFS) profile domain-containing protein</fullName>
    </recommendedName>
</protein>
<keyword evidence="3 5" id="KW-1133">Transmembrane helix</keyword>
<dbReference type="GO" id="GO:0022857">
    <property type="term" value="F:transmembrane transporter activity"/>
    <property type="evidence" value="ECO:0007669"/>
    <property type="project" value="InterPro"/>
</dbReference>
<keyword evidence="7" id="KW-1185">Reference proteome</keyword>
<reference evidence="6 7" key="1">
    <citation type="submission" date="2021-02" db="EMBL/GenBank/DDBJ databases">
        <title>Genome assembly of Pseudopithomyces chartarum.</title>
        <authorList>
            <person name="Jauregui R."/>
            <person name="Singh J."/>
            <person name="Voisey C."/>
        </authorList>
    </citation>
    <scope>NUCLEOTIDE SEQUENCE [LARGE SCALE GENOMIC DNA]</scope>
    <source>
        <strain evidence="6 7">AGR01</strain>
    </source>
</reference>
<proteinExistence type="predicted"/>
<dbReference type="Proteomes" id="UP001280581">
    <property type="component" value="Unassembled WGS sequence"/>
</dbReference>
<accession>A0AAN6RFA6</accession>
<feature type="transmembrane region" description="Helical" evidence="5">
    <location>
        <begin position="435"/>
        <end position="456"/>
    </location>
</feature>
<feature type="transmembrane region" description="Helical" evidence="5">
    <location>
        <begin position="210"/>
        <end position="230"/>
    </location>
</feature>
<dbReference type="SUPFAM" id="SSF103473">
    <property type="entry name" value="MFS general substrate transporter"/>
    <property type="match status" value="1"/>
</dbReference>
<feature type="transmembrane region" description="Helical" evidence="5">
    <location>
        <begin position="462"/>
        <end position="484"/>
    </location>
</feature>
<sequence length="498" mass="55501">MAAFKPGIPLAASADVIVPSQPSETVELTGIRNKAQHSPANKLDDPFLVTFSGENDTSNPRNWSMRHKWAVTDVLSATGFNRIMVSTIMAPALPLIAQQFSMNSTETMMSFSSYVLATAFGPLIMGPLSEVYGRSPVLHASNVWFLVWNIILGWFWSKQYIRFERGVLGDMWTPEQRGQSLSVYLLIPLLGAAVGPIIGGFMAGRTTWRWMFWSTSAFQGVMVLASLLVFRETYAPLILKNRAERLRKTTGDSRYVTAQERLQEDKSLFQVLTKALSRPLRFILYHPVIQITSLIGAFYYGILYLLLASFADLWTQHYHVSVEMSGLHYIAVAGGEIAGSQLGGYILDALHRRLQARDSTSVGVDPEHRLPLIFPAQMIGFVGLLVYGWTAQYRVHWIAVDIGMFIACFGLQISGMAMQAYVIDAYADHNSSVQAATQFLTSMTAFLFPLFAPTLYRILGYGWGNSLLVAVGFFIGFPLVISLWKCGKRWRLASPSTE</sequence>